<dbReference type="CDD" id="cd00090">
    <property type="entry name" value="HTH_ARSR"/>
    <property type="match status" value="1"/>
</dbReference>
<gene>
    <name evidence="6" type="primary">birA</name>
    <name evidence="8" type="ORF">SAMN02745129_0486</name>
</gene>
<dbReference type="OrthoDB" id="9807064at2"/>
<dbReference type="Gene3D" id="3.30.930.10">
    <property type="entry name" value="Bira Bifunctional Protein, Domain 2"/>
    <property type="match status" value="1"/>
</dbReference>
<dbReference type="Pfam" id="PF08279">
    <property type="entry name" value="HTH_11"/>
    <property type="match status" value="1"/>
</dbReference>
<protein>
    <recommendedName>
        <fullName evidence="6">Bifunctional ligase/repressor BirA</fullName>
    </recommendedName>
    <alternativeName>
        <fullName evidence="6">Biotin operon repressor</fullName>
    </alternativeName>
    <alternativeName>
        <fullName evidence="6">Biotin--[acetyl-CoA-carboxylase] ligase</fullName>
        <ecNumber evidence="6">6.3.4.15</ecNumber>
    </alternativeName>
    <alternativeName>
        <fullName evidence="6">Biotin--protein ligase</fullName>
    </alternativeName>
    <alternativeName>
        <fullName evidence="6">Biotin-[acetyl-CoA carboxylase] synthetase</fullName>
    </alternativeName>
</protein>
<evidence type="ECO:0000256" key="3">
    <source>
        <dbReference type="ARBA" id="ARBA00022840"/>
    </source>
</evidence>
<accession>A0A1M5ZQK5</accession>
<keyword evidence="6" id="KW-0805">Transcription regulation</keyword>
<reference evidence="8 9" key="1">
    <citation type="submission" date="2016-11" db="EMBL/GenBank/DDBJ databases">
        <authorList>
            <person name="Jaros S."/>
            <person name="Januszkiewicz K."/>
            <person name="Wedrychowicz H."/>
        </authorList>
    </citation>
    <scope>NUCLEOTIDE SEQUENCE [LARGE SCALE GENOMIC DNA]</scope>
    <source>
        <strain evidence="8 9">DSM 16917</strain>
    </source>
</reference>
<evidence type="ECO:0000256" key="6">
    <source>
        <dbReference type="HAMAP-Rule" id="MF_00978"/>
    </source>
</evidence>
<keyword evidence="6" id="KW-0678">Repressor</keyword>
<feature type="binding site" evidence="6">
    <location>
        <position position="111"/>
    </location>
    <ligand>
        <name>biotin</name>
        <dbReference type="ChEBI" id="CHEBI:57586"/>
    </ligand>
</feature>
<dbReference type="EMBL" id="FQXG01000015">
    <property type="protein sequence ID" value="SHI26482.1"/>
    <property type="molecule type" value="Genomic_DNA"/>
</dbReference>
<dbReference type="SUPFAM" id="SSF55681">
    <property type="entry name" value="Class II aaRS and biotin synthetases"/>
    <property type="match status" value="1"/>
</dbReference>
<evidence type="ECO:0000313" key="8">
    <source>
        <dbReference type="EMBL" id="SHI26482.1"/>
    </source>
</evidence>
<evidence type="ECO:0000256" key="5">
    <source>
        <dbReference type="ARBA" id="ARBA00047846"/>
    </source>
</evidence>
<dbReference type="RefSeq" id="WP_067666202.1">
    <property type="nucleotide sequence ID" value="NZ_FQXG01000015.1"/>
</dbReference>
<dbReference type="SUPFAM" id="SSF50037">
    <property type="entry name" value="C-terminal domain of transcriptional repressors"/>
    <property type="match status" value="1"/>
</dbReference>
<comment type="catalytic activity">
    <reaction evidence="5 6">
        <text>biotin + L-lysyl-[protein] + ATP = N(6)-biotinyl-L-lysyl-[protein] + AMP + diphosphate + H(+)</text>
        <dbReference type="Rhea" id="RHEA:11756"/>
        <dbReference type="Rhea" id="RHEA-COMP:9752"/>
        <dbReference type="Rhea" id="RHEA-COMP:10505"/>
        <dbReference type="ChEBI" id="CHEBI:15378"/>
        <dbReference type="ChEBI" id="CHEBI:29969"/>
        <dbReference type="ChEBI" id="CHEBI:30616"/>
        <dbReference type="ChEBI" id="CHEBI:33019"/>
        <dbReference type="ChEBI" id="CHEBI:57586"/>
        <dbReference type="ChEBI" id="CHEBI:83144"/>
        <dbReference type="ChEBI" id="CHEBI:456215"/>
        <dbReference type="EC" id="6.3.4.15"/>
    </reaction>
</comment>
<proteinExistence type="inferred from homology"/>
<evidence type="ECO:0000256" key="4">
    <source>
        <dbReference type="ARBA" id="ARBA00023267"/>
    </source>
</evidence>
<evidence type="ECO:0000256" key="2">
    <source>
        <dbReference type="ARBA" id="ARBA00022741"/>
    </source>
</evidence>
<keyword evidence="4 6" id="KW-0092">Biotin</keyword>
<dbReference type="AlphaFoldDB" id="A0A1M5ZQK5"/>
<dbReference type="InterPro" id="IPR030855">
    <property type="entry name" value="Bifunct_BirA"/>
</dbReference>
<dbReference type="GO" id="GO:0005737">
    <property type="term" value="C:cytoplasm"/>
    <property type="evidence" value="ECO:0007669"/>
    <property type="project" value="TreeGrafter"/>
</dbReference>
<dbReference type="GO" id="GO:0005524">
    <property type="term" value="F:ATP binding"/>
    <property type="evidence" value="ECO:0007669"/>
    <property type="project" value="UniProtKB-UniRule"/>
</dbReference>
<comment type="similarity">
    <text evidence="6">Belongs to the biotin--protein ligase family.</text>
</comment>
<dbReference type="InterPro" id="IPR004408">
    <property type="entry name" value="Biotin_CoA_COase_ligase"/>
</dbReference>
<dbReference type="SUPFAM" id="SSF46785">
    <property type="entry name" value="Winged helix' DNA-binding domain"/>
    <property type="match status" value="1"/>
</dbReference>
<dbReference type="InterPro" id="IPR013196">
    <property type="entry name" value="HTH_11"/>
</dbReference>
<dbReference type="Pfam" id="PF03099">
    <property type="entry name" value="BPL_LplA_LipB"/>
    <property type="match status" value="1"/>
</dbReference>
<dbReference type="Proteomes" id="UP000184268">
    <property type="component" value="Unassembled WGS sequence"/>
</dbReference>
<feature type="binding site" evidence="6">
    <location>
        <begin position="88"/>
        <end position="90"/>
    </location>
    <ligand>
        <name>biotin</name>
        <dbReference type="ChEBI" id="CHEBI:57586"/>
    </ligand>
</feature>
<dbReference type="Pfam" id="PF02237">
    <property type="entry name" value="BPL_C"/>
    <property type="match status" value="1"/>
</dbReference>
<dbReference type="InterPro" id="IPR036390">
    <property type="entry name" value="WH_DNA-bd_sf"/>
</dbReference>
<dbReference type="PANTHER" id="PTHR12835">
    <property type="entry name" value="BIOTIN PROTEIN LIGASE"/>
    <property type="match status" value="1"/>
</dbReference>
<dbReference type="GO" id="GO:0006355">
    <property type="term" value="P:regulation of DNA-templated transcription"/>
    <property type="evidence" value="ECO:0007669"/>
    <property type="project" value="UniProtKB-UniRule"/>
</dbReference>
<dbReference type="PROSITE" id="PS51733">
    <property type="entry name" value="BPL_LPL_CATALYTIC"/>
    <property type="match status" value="1"/>
</dbReference>
<keyword evidence="6" id="KW-0238">DNA-binding</keyword>
<dbReference type="NCBIfam" id="TIGR00121">
    <property type="entry name" value="birA_ligase"/>
    <property type="match status" value="1"/>
</dbReference>
<sequence length="318" mass="34441">MALSALRQSLVTQLADGQFHSGTALAEQVGVSRAAINNHITALTDLGLVIHRVKGKGYRIPNGLSLLDPARLVQGRETPIHLFWQIDSTNAFLMGRRGQCVKGEACLAEMQSAGRGRRGRVWFSPLASHLYLSYYWRLEQGMMAASGLSLMVGVVVAEAIASLGLGQVELKWPNDLYLDGRKLGGILVEMSGQMGEPCELVIGCGLNVVMPEGTELDQPWADLQSQQADRIDRNALAQAVLGHLDSALPRFEQEGLAPFVEAWKQRDCFAGKPVQLSMGERVITGVARGIDTQGNLLLALENGELKAFAGGEVSLRLR</sequence>
<keyword evidence="3 6" id="KW-0067">ATP-binding</keyword>
<name>A0A1M5ZQK5_9GAMM</name>
<feature type="domain" description="BPL/LPL catalytic" evidence="7">
    <location>
        <begin position="75"/>
        <end position="252"/>
    </location>
</feature>
<keyword evidence="2 6" id="KW-0547">Nucleotide-binding</keyword>
<keyword evidence="1 6" id="KW-0436">Ligase</keyword>
<dbReference type="HAMAP" id="MF_00978">
    <property type="entry name" value="Bifunct_BirA"/>
    <property type="match status" value="1"/>
</dbReference>
<feature type="DNA-binding region" description="H-T-H motif" evidence="6">
    <location>
        <begin position="22"/>
        <end position="41"/>
    </location>
</feature>
<dbReference type="GO" id="GO:0003677">
    <property type="term" value="F:DNA binding"/>
    <property type="evidence" value="ECO:0007669"/>
    <property type="project" value="UniProtKB-UniRule"/>
</dbReference>
<dbReference type="PANTHER" id="PTHR12835:SF5">
    <property type="entry name" value="BIOTIN--PROTEIN LIGASE"/>
    <property type="match status" value="1"/>
</dbReference>
<dbReference type="NCBIfam" id="NF008847">
    <property type="entry name" value="PRK11886.1-2"/>
    <property type="match status" value="1"/>
</dbReference>
<keyword evidence="9" id="KW-1185">Reference proteome</keyword>
<feature type="binding site" evidence="6">
    <location>
        <position position="182"/>
    </location>
    <ligand>
        <name>biotin</name>
        <dbReference type="ChEBI" id="CHEBI:57586"/>
    </ligand>
</feature>
<evidence type="ECO:0000259" key="7">
    <source>
        <dbReference type="PROSITE" id="PS51733"/>
    </source>
</evidence>
<dbReference type="GO" id="GO:0004077">
    <property type="term" value="F:biotin--[biotin carboxyl-carrier protein] ligase activity"/>
    <property type="evidence" value="ECO:0007669"/>
    <property type="project" value="UniProtKB-UniRule"/>
</dbReference>
<comment type="function">
    <text evidence="6">Acts both as a biotin--[acetyl-CoA-carboxylase] ligase and a biotin-operon repressor. In the presence of ATP, BirA activates biotin to form the BirA-biotinyl-5'-adenylate (BirA-bio-5'-AMP or holoBirA) complex. HoloBirA can either transfer the biotinyl moiety to the biotin carboxyl carrier protein (BCCP) subunit of acetyl-CoA carboxylase, or bind to the biotin operator site and inhibit transcription of the operon.</text>
</comment>
<dbReference type="Gene3D" id="1.10.10.10">
    <property type="entry name" value="Winged helix-like DNA-binding domain superfamily/Winged helix DNA-binding domain"/>
    <property type="match status" value="1"/>
</dbReference>
<dbReference type="CDD" id="cd16442">
    <property type="entry name" value="BPL"/>
    <property type="match status" value="1"/>
</dbReference>
<dbReference type="InterPro" id="IPR003142">
    <property type="entry name" value="BPL_C"/>
</dbReference>
<dbReference type="InterPro" id="IPR011991">
    <property type="entry name" value="ArsR-like_HTH"/>
</dbReference>
<dbReference type="Gene3D" id="2.30.30.100">
    <property type="match status" value="1"/>
</dbReference>
<evidence type="ECO:0000313" key="9">
    <source>
        <dbReference type="Proteomes" id="UP000184268"/>
    </source>
</evidence>
<feature type="binding site" evidence="6">
    <location>
        <begin position="115"/>
        <end position="117"/>
    </location>
    <ligand>
        <name>biotin</name>
        <dbReference type="ChEBI" id="CHEBI:57586"/>
    </ligand>
</feature>
<dbReference type="STRING" id="299255.SAMN02745129_0486"/>
<keyword evidence="6" id="KW-0804">Transcription</keyword>
<organism evidence="8 9">
    <name type="scientific">Ferrimonas marina</name>
    <dbReference type="NCBI Taxonomy" id="299255"/>
    <lineage>
        <taxon>Bacteria</taxon>
        <taxon>Pseudomonadati</taxon>
        <taxon>Pseudomonadota</taxon>
        <taxon>Gammaproteobacteria</taxon>
        <taxon>Alteromonadales</taxon>
        <taxon>Ferrimonadaceae</taxon>
        <taxon>Ferrimonas</taxon>
    </lineage>
</organism>
<evidence type="ECO:0000256" key="1">
    <source>
        <dbReference type="ARBA" id="ARBA00022598"/>
    </source>
</evidence>
<dbReference type="InterPro" id="IPR045864">
    <property type="entry name" value="aa-tRNA-synth_II/BPL/LPL"/>
</dbReference>
<dbReference type="InterPro" id="IPR008988">
    <property type="entry name" value="Transcriptional_repressor_C"/>
</dbReference>
<dbReference type="EC" id="6.3.4.15" evidence="6"/>
<dbReference type="InterPro" id="IPR004143">
    <property type="entry name" value="BPL_LPL_catalytic"/>
</dbReference>
<dbReference type="InterPro" id="IPR036388">
    <property type="entry name" value="WH-like_DNA-bd_sf"/>
</dbReference>